<name>A0A9P0PH67_ACAOB</name>
<dbReference type="EMBL" id="CAKOFQ010006982">
    <property type="protein sequence ID" value="CAH1985549.1"/>
    <property type="molecule type" value="Genomic_DNA"/>
</dbReference>
<gene>
    <name evidence="1" type="ORF">ACAOBT_LOCUS16744</name>
</gene>
<proteinExistence type="predicted"/>
<accession>A0A9P0PH67</accession>
<keyword evidence="2" id="KW-1185">Reference proteome</keyword>
<protein>
    <submittedName>
        <fullName evidence="1">Uncharacterized protein</fullName>
    </submittedName>
</protein>
<reference evidence="1" key="1">
    <citation type="submission" date="2022-03" db="EMBL/GenBank/DDBJ databases">
        <authorList>
            <person name="Sayadi A."/>
        </authorList>
    </citation>
    <scope>NUCLEOTIDE SEQUENCE</scope>
</reference>
<organism evidence="1 2">
    <name type="scientific">Acanthoscelides obtectus</name>
    <name type="common">Bean weevil</name>
    <name type="synonym">Bruchus obtectus</name>
    <dbReference type="NCBI Taxonomy" id="200917"/>
    <lineage>
        <taxon>Eukaryota</taxon>
        <taxon>Metazoa</taxon>
        <taxon>Ecdysozoa</taxon>
        <taxon>Arthropoda</taxon>
        <taxon>Hexapoda</taxon>
        <taxon>Insecta</taxon>
        <taxon>Pterygota</taxon>
        <taxon>Neoptera</taxon>
        <taxon>Endopterygota</taxon>
        <taxon>Coleoptera</taxon>
        <taxon>Polyphaga</taxon>
        <taxon>Cucujiformia</taxon>
        <taxon>Chrysomeloidea</taxon>
        <taxon>Chrysomelidae</taxon>
        <taxon>Bruchinae</taxon>
        <taxon>Bruchini</taxon>
        <taxon>Acanthoscelides</taxon>
    </lineage>
</organism>
<sequence length="97" mass="11494">MIVRGMTPRYLIDQINFACGVHLYTTRENMSMYISKPARMCMNSLYFEGFKAFNELPTYIKECSTPHRFKKELLEFINFVLVNCAFCGLKLFSFKMY</sequence>
<comment type="caution">
    <text evidence="1">The sequence shown here is derived from an EMBL/GenBank/DDBJ whole genome shotgun (WGS) entry which is preliminary data.</text>
</comment>
<evidence type="ECO:0000313" key="1">
    <source>
        <dbReference type="EMBL" id="CAH1985549.1"/>
    </source>
</evidence>
<dbReference type="OrthoDB" id="8053926at2759"/>
<evidence type="ECO:0000313" key="2">
    <source>
        <dbReference type="Proteomes" id="UP001152888"/>
    </source>
</evidence>
<dbReference type="Proteomes" id="UP001152888">
    <property type="component" value="Unassembled WGS sequence"/>
</dbReference>
<dbReference type="AlphaFoldDB" id="A0A9P0PH67"/>